<dbReference type="RefSeq" id="WP_104716213.1">
    <property type="nucleotide sequence ID" value="NZ_PTRA01000012.1"/>
</dbReference>
<dbReference type="InterPro" id="IPR012337">
    <property type="entry name" value="RNaseH-like_sf"/>
</dbReference>
<dbReference type="OrthoDB" id="9773351at2"/>
<dbReference type="InterPro" id="IPR036397">
    <property type="entry name" value="RNaseH_sf"/>
</dbReference>
<sequence>MNATFQSSVKPLSFIDIETVSGESSLELVSERLQKEWLRKASRIRTTEGCTDAELYFDRPAVYAEFGKIIVIGLGFSHWEEADEPTFRVRTIHGHDEASVLRQFCTLIEKRYPRNLILCAHNGREFDYPYLCRRMMIHGISIPRSLWNTHWKRYNSPHLDTMDYWKFGDFKNYTSLELLAALFGIPSSKDTLSGSEVNTSYYHHDGLLSIAQYCREDVVVLAQLYLRYHQMNLLQEKQIIRLDL</sequence>
<evidence type="ECO:0000313" key="2">
    <source>
        <dbReference type="EMBL" id="PQA52853.1"/>
    </source>
</evidence>
<dbReference type="AlphaFoldDB" id="A0A2S7IEI0"/>
<dbReference type="CDD" id="cd05782">
    <property type="entry name" value="DNA_polB_like1_exo"/>
    <property type="match status" value="1"/>
</dbReference>
<dbReference type="EMBL" id="PTRA01000012">
    <property type="protein sequence ID" value="PQA52853.1"/>
    <property type="molecule type" value="Genomic_DNA"/>
</dbReference>
<evidence type="ECO:0000313" key="3">
    <source>
        <dbReference type="Proteomes" id="UP000239590"/>
    </source>
</evidence>
<keyword evidence="2" id="KW-0540">Nuclease</keyword>
<gene>
    <name evidence="2" type="ORF">C5O19_25585</name>
</gene>
<dbReference type="GO" id="GO:0003676">
    <property type="term" value="F:nucleic acid binding"/>
    <property type="evidence" value="ECO:0007669"/>
    <property type="project" value="InterPro"/>
</dbReference>
<keyword evidence="2" id="KW-0269">Exonuclease</keyword>
<dbReference type="Gene3D" id="3.30.420.10">
    <property type="entry name" value="Ribonuclease H-like superfamily/Ribonuclease H"/>
    <property type="match status" value="1"/>
</dbReference>
<dbReference type="GO" id="GO:0004527">
    <property type="term" value="F:exonuclease activity"/>
    <property type="evidence" value="ECO:0007669"/>
    <property type="project" value="UniProtKB-KW"/>
</dbReference>
<feature type="domain" description="Predicted 3'-5' exonuclease PolB-like" evidence="1">
    <location>
        <begin position="82"/>
        <end position="232"/>
    </location>
</feature>
<keyword evidence="3" id="KW-1185">Reference proteome</keyword>
<dbReference type="InterPro" id="IPR019288">
    <property type="entry name" value="3'-5'_exonuclease_PolB-like"/>
</dbReference>
<keyword evidence="2" id="KW-0378">Hydrolase</keyword>
<reference evidence="3" key="1">
    <citation type="submission" date="2018-02" db="EMBL/GenBank/DDBJ databases">
        <title>Genome sequencing of Solimonas sp. HR-BB.</title>
        <authorList>
            <person name="Lee Y."/>
            <person name="Jeon C.O."/>
        </authorList>
    </citation>
    <scope>NUCLEOTIDE SEQUENCE [LARGE SCALE GENOMIC DNA]</scope>
    <source>
        <strain evidence="3">HR-U</strain>
    </source>
</reference>
<protein>
    <submittedName>
        <fullName evidence="2">3'-5' exonuclease</fullName>
    </submittedName>
</protein>
<organism evidence="2 3">
    <name type="scientific">Siphonobacter curvatus</name>
    <dbReference type="NCBI Taxonomy" id="2094562"/>
    <lineage>
        <taxon>Bacteria</taxon>
        <taxon>Pseudomonadati</taxon>
        <taxon>Bacteroidota</taxon>
        <taxon>Cytophagia</taxon>
        <taxon>Cytophagales</taxon>
        <taxon>Cytophagaceae</taxon>
        <taxon>Siphonobacter</taxon>
    </lineage>
</organism>
<dbReference type="Proteomes" id="UP000239590">
    <property type="component" value="Unassembled WGS sequence"/>
</dbReference>
<name>A0A2S7IEI0_9BACT</name>
<dbReference type="Pfam" id="PF10108">
    <property type="entry name" value="DNA_pol_B_exo2"/>
    <property type="match status" value="1"/>
</dbReference>
<dbReference type="SUPFAM" id="SSF53098">
    <property type="entry name" value="Ribonuclease H-like"/>
    <property type="match status" value="1"/>
</dbReference>
<proteinExistence type="predicted"/>
<comment type="caution">
    <text evidence="2">The sequence shown here is derived from an EMBL/GenBank/DDBJ whole genome shotgun (WGS) entry which is preliminary data.</text>
</comment>
<accession>A0A2S7IEI0</accession>
<evidence type="ECO:0000259" key="1">
    <source>
        <dbReference type="Pfam" id="PF10108"/>
    </source>
</evidence>